<dbReference type="InterPro" id="IPR036397">
    <property type="entry name" value="RNaseH_sf"/>
</dbReference>
<proteinExistence type="predicted"/>
<dbReference type="InterPro" id="IPR038717">
    <property type="entry name" value="Tc1-like_DDE_dom"/>
</dbReference>
<dbReference type="GO" id="GO:0003676">
    <property type="term" value="F:nucleic acid binding"/>
    <property type="evidence" value="ECO:0007669"/>
    <property type="project" value="InterPro"/>
</dbReference>
<feature type="domain" description="Tc1-like transposase DDE" evidence="1">
    <location>
        <begin position="40"/>
        <end position="167"/>
    </location>
</feature>
<organism evidence="2 3">
    <name type="scientific">Streblomastix strix</name>
    <dbReference type="NCBI Taxonomy" id="222440"/>
    <lineage>
        <taxon>Eukaryota</taxon>
        <taxon>Metamonada</taxon>
        <taxon>Preaxostyla</taxon>
        <taxon>Oxymonadida</taxon>
        <taxon>Streblomastigidae</taxon>
        <taxon>Streblomastix</taxon>
    </lineage>
</organism>
<dbReference type="OrthoDB" id="4843387at2759"/>
<protein>
    <submittedName>
        <fullName evidence="2">Putative Transposable element Tc3 transposase</fullName>
    </submittedName>
</protein>
<accession>A0A5J4WH93</accession>
<evidence type="ECO:0000259" key="1">
    <source>
        <dbReference type="Pfam" id="PF13358"/>
    </source>
</evidence>
<comment type="caution">
    <text evidence="2">The sequence shown here is derived from an EMBL/GenBank/DDBJ whole genome shotgun (WGS) entry which is preliminary data.</text>
</comment>
<sequence>MGMYKKRLCRRFLLTSRHVLTRLKFAEEFLTQNQDKNLELIFSDENNFRFDSPDGQAYYWFYLGEKEDEAIFSKDYGKFMGIMCYLAVSRAGILSMDRMLGKVNSESWCELLYSNIILEIHSEHGDAFIYQMDNASVHKKKEVLEFLKKIGFKFLDWPALSPDLNPVVNL</sequence>
<dbReference type="Gene3D" id="3.30.420.10">
    <property type="entry name" value="Ribonuclease H-like superfamily/Ribonuclease H"/>
    <property type="match status" value="1"/>
</dbReference>
<dbReference type="Proteomes" id="UP000324800">
    <property type="component" value="Unassembled WGS sequence"/>
</dbReference>
<dbReference type="Pfam" id="PF13358">
    <property type="entry name" value="DDE_3"/>
    <property type="match status" value="1"/>
</dbReference>
<gene>
    <name evidence="2" type="ORF">EZS28_010428</name>
</gene>
<reference evidence="2 3" key="1">
    <citation type="submission" date="2019-03" db="EMBL/GenBank/DDBJ databases">
        <title>Single cell metagenomics reveals metabolic interactions within the superorganism composed of flagellate Streblomastix strix and complex community of Bacteroidetes bacteria on its surface.</title>
        <authorList>
            <person name="Treitli S.C."/>
            <person name="Kolisko M."/>
            <person name="Husnik F."/>
            <person name="Keeling P."/>
            <person name="Hampl V."/>
        </authorList>
    </citation>
    <scope>NUCLEOTIDE SEQUENCE [LARGE SCALE GENOMIC DNA]</scope>
    <source>
        <strain evidence="2">ST1C</strain>
    </source>
</reference>
<dbReference type="EMBL" id="SNRW01002061">
    <property type="protein sequence ID" value="KAA6394046.1"/>
    <property type="molecule type" value="Genomic_DNA"/>
</dbReference>
<evidence type="ECO:0000313" key="3">
    <source>
        <dbReference type="Proteomes" id="UP000324800"/>
    </source>
</evidence>
<dbReference type="AlphaFoldDB" id="A0A5J4WH93"/>
<name>A0A5J4WH93_9EUKA</name>
<evidence type="ECO:0000313" key="2">
    <source>
        <dbReference type="EMBL" id="KAA6394046.1"/>
    </source>
</evidence>